<gene>
    <name evidence="2" type="ORF">Ptr86124_011407</name>
    <name evidence="1" type="ORF">PtrM4_051990</name>
</gene>
<dbReference type="EMBL" id="NRDI02000019">
    <property type="protein sequence ID" value="KAI1509821.1"/>
    <property type="molecule type" value="Genomic_DNA"/>
</dbReference>
<accession>A0A2W1HWX8</accession>
<dbReference type="Proteomes" id="UP000249757">
    <property type="component" value="Unassembled WGS sequence"/>
</dbReference>
<keyword evidence="4" id="KW-1185">Reference proteome</keyword>
<reference evidence="2" key="2">
    <citation type="submission" date="2021-05" db="EMBL/GenBank/DDBJ databases">
        <authorList>
            <person name="Moolhuijzen P.M."/>
            <person name="Moffat C.S."/>
        </authorList>
    </citation>
    <scope>NUCLEOTIDE SEQUENCE</scope>
    <source>
        <strain evidence="2">86-124</strain>
    </source>
</reference>
<protein>
    <submittedName>
        <fullName evidence="1">Uncharacterized protein</fullName>
    </submittedName>
</protein>
<reference evidence="2" key="3">
    <citation type="journal article" date="2022" name="bioRxiv">
        <title>A global pangenome for the wheat fungal pathogen Pyrenophora tritici-repentis and prediction of effector protein structural homology.</title>
        <authorList>
            <person name="Moolhuijzen P."/>
            <person name="See P.T."/>
            <person name="Shi G."/>
            <person name="Powell H.R."/>
            <person name="Cockram J."/>
            <person name="Jorgensen L.N."/>
            <person name="Benslimane H."/>
            <person name="Strelkov S.E."/>
            <person name="Turner J."/>
            <person name="Liu Z."/>
            <person name="Moffat C.S."/>
        </authorList>
    </citation>
    <scope>NUCLEOTIDE SEQUENCE</scope>
    <source>
        <strain evidence="2">86-124</strain>
    </source>
</reference>
<evidence type="ECO:0000313" key="3">
    <source>
        <dbReference type="Proteomes" id="UP000245464"/>
    </source>
</evidence>
<comment type="caution">
    <text evidence="1">The sequence shown here is derived from an EMBL/GenBank/DDBJ whole genome shotgun (WGS) entry which is preliminary data.</text>
</comment>
<reference evidence="1" key="1">
    <citation type="journal article" date="2018" name="BMC Genomics">
        <title>Comparative genomics of the wheat fungal pathogen Pyrenophora tritici-repentis reveals chromosomal variations and genome plasticity.</title>
        <authorList>
            <person name="Moolhuijzen P."/>
            <person name="See P.T."/>
            <person name="Hane J.K."/>
            <person name="Shi G."/>
            <person name="Liu Z."/>
            <person name="Oliver R.P."/>
            <person name="Moffat C.S."/>
        </authorList>
    </citation>
    <scope>NUCLEOTIDE SEQUENCE [LARGE SCALE GENOMIC DNA]</scope>
    <source>
        <strain evidence="1">M4</strain>
    </source>
</reference>
<dbReference type="OrthoDB" id="3693649at2759"/>
<dbReference type="EMBL" id="NQIK02000010">
    <property type="protein sequence ID" value="KAF7565765.1"/>
    <property type="molecule type" value="Genomic_DNA"/>
</dbReference>
<proteinExistence type="predicted"/>
<dbReference type="AlphaFoldDB" id="A0A2W1HWX8"/>
<evidence type="ECO:0000313" key="1">
    <source>
        <dbReference type="EMBL" id="KAF7565765.1"/>
    </source>
</evidence>
<name>A0A2W1HWX8_9PLEO</name>
<sequence length="415" mass="47320">MPESRKIAETMDDENELLCRKLRLESACKKSVIATRRLRSAKRGGPEQNKSFYKLKAGELEDVNTAHDVLREYAKLVSGRVDRILRERLSREIRDMIYDHILPHGEIVVGRMHCGAIALREQVSNEWVNIRQYQFLGDDIVSELAVCLYRTRTFTLDKSSEANMSTDSDIMTDFLAADVYSTKISPAKFISRVFVSIGPYCFRPLEEYERAASSAFRLFRDATEHRGMNSRSQLLASLGALKVLQHPHCALTVDLKATLDLEDIQFSTPVALRKVCSHLGGLISSGWKIQMSLVDYCPYQPYERGFGIAPRRLVEMYPSVTIPLPPEKGNFVVLTEKDAYTTVRTTEEMVELLEAANIHPITASRECAYWKLWLQSLRPKEEIDQDGGLDTRNDVPAWEIVKARLEDAMLQVWQP</sequence>
<evidence type="ECO:0000313" key="4">
    <source>
        <dbReference type="Proteomes" id="UP000249757"/>
    </source>
</evidence>
<reference evidence="4" key="4">
    <citation type="journal article" date="2022" name="Microb. Genom.">
        <title>A global pangenome for the wheat fungal pathogen Pyrenophora tritici-repentis and prediction of effector protein structural homology.</title>
        <authorList>
            <person name="Moolhuijzen P.M."/>
            <person name="See P.T."/>
            <person name="Shi G."/>
            <person name="Powell H.R."/>
            <person name="Cockram J."/>
            <person name="Jorgensen L.N."/>
            <person name="Benslimane H."/>
            <person name="Strelkov S.E."/>
            <person name="Turner J."/>
            <person name="Liu Z."/>
            <person name="Moffat C.S."/>
        </authorList>
    </citation>
    <scope>NUCLEOTIDE SEQUENCE [LARGE SCALE GENOMIC DNA]</scope>
</reference>
<evidence type="ECO:0000313" key="2">
    <source>
        <dbReference type="EMBL" id="KAI1509821.1"/>
    </source>
</evidence>
<dbReference type="Proteomes" id="UP000245464">
    <property type="component" value="Chromosome 10"/>
</dbReference>
<organism evidence="1 3">
    <name type="scientific">Pyrenophora tritici-repentis</name>
    <dbReference type="NCBI Taxonomy" id="45151"/>
    <lineage>
        <taxon>Eukaryota</taxon>
        <taxon>Fungi</taxon>
        <taxon>Dikarya</taxon>
        <taxon>Ascomycota</taxon>
        <taxon>Pezizomycotina</taxon>
        <taxon>Dothideomycetes</taxon>
        <taxon>Pleosporomycetidae</taxon>
        <taxon>Pleosporales</taxon>
        <taxon>Pleosporineae</taxon>
        <taxon>Pleosporaceae</taxon>
        <taxon>Pyrenophora</taxon>
    </lineage>
</organism>